<dbReference type="PANTHER" id="PTHR37486:SF1">
    <property type="entry name" value="STRINGENT STARVATION PROTEIN B"/>
    <property type="match status" value="1"/>
</dbReference>
<dbReference type="GO" id="GO:0006508">
    <property type="term" value="P:proteolysis"/>
    <property type="evidence" value="ECO:0007669"/>
    <property type="project" value="UniProtKB-KW"/>
</dbReference>
<dbReference type="GO" id="GO:0008233">
    <property type="term" value="F:peptidase activity"/>
    <property type="evidence" value="ECO:0007669"/>
    <property type="project" value="UniProtKB-KW"/>
</dbReference>
<protein>
    <submittedName>
        <fullName evidence="2">ClpXP protease specificity-enhancing factor</fullName>
    </submittedName>
</protein>
<dbReference type="Pfam" id="PF04386">
    <property type="entry name" value="SspB"/>
    <property type="match status" value="1"/>
</dbReference>
<keyword evidence="3" id="KW-1185">Reference proteome</keyword>
<accession>A0ABP7MXM9</accession>
<evidence type="ECO:0000256" key="1">
    <source>
        <dbReference type="SAM" id="MobiDB-lite"/>
    </source>
</evidence>
<comment type="caution">
    <text evidence="2">The sequence shown here is derived from an EMBL/GenBank/DDBJ whole genome shotgun (WGS) entry which is preliminary data.</text>
</comment>
<dbReference type="PIRSF" id="PIRSF005276">
    <property type="entry name" value="SspB"/>
    <property type="match status" value="1"/>
</dbReference>
<proteinExistence type="predicted"/>
<feature type="region of interest" description="Disordered" evidence="1">
    <location>
        <begin position="106"/>
        <end position="154"/>
    </location>
</feature>
<gene>
    <name evidence="2" type="ORF">GCM10022229_27360</name>
</gene>
<keyword evidence="2" id="KW-0378">Hydrolase</keyword>
<dbReference type="Proteomes" id="UP001501727">
    <property type="component" value="Unassembled WGS sequence"/>
</dbReference>
<dbReference type="NCBIfam" id="NF008769">
    <property type="entry name" value="PRK11798.2-5"/>
    <property type="match status" value="1"/>
</dbReference>
<dbReference type="SUPFAM" id="SSF101738">
    <property type="entry name" value="SspB-like"/>
    <property type="match status" value="1"/>
</dbReference>
<feature type="compositionally biased region" description="Low complexity" evidence="1">
    <location>
        <begin position="108"/>
        <end position="132"/>
    </location>
</feature>
<dbReference type="EMBL" id="BAAAZU010000031">
    <property type="protein sequence ID" value="GAA3932317.1"/>
    <property type="molecule type" value="Genomic_DNA"/>
</dbReference>
<dbReference type="Gene3D" id="2.30.30.220">
    <property type="entry name" value="SspB-like"/>
    <property type="match status" value="1"/>
</dbReference>
<organism evidence="2 3">
    <name type="scientific">Luteimonas lutimaris</name>
    <dbReference type="NCBI Taxonomy" id="698645"/>
    <lineage>
        <taxon>Bacteria</taxon>
        <taxon>Pseudomonadati</taxon>
        <taxon>Pseudomonadota</taxon>
        <taxon>Gammaproteobacteria</taxon>
        <taxon>Lysobacterales</taxon>
        <taxon>Lysobacteraceae</taxon>
        <taxon>Luteimonas</taxon>
    </lineage>
</organism>
<dbReference type="InterPro" id="IPR007481">
    <property type="entry name" value="SspB"/>
</dbReference>
<sequence>MSDAPPAMTSHRPYLLRALYEWIADNGMTPHLLVDASQAGVRVPPHTVKDGRVVLNIADRAVARLEMDNDSVRFTARFGGVSHPVVVPIAAVMAIYARETGQGMALPEDIAGSDGAEAADGDTGADSAPATGSDEHPDDDPTPPRRGGHLRVVK</sequence>
<dbReference type="PANTHER" id="PTHR37486">
    <property type="entry name" value="STRINGENT STARVATION PROTEIN B"/>
    <property type="match status" value="1"/>
</dbReference>
<dbReference type="InterPro" id="IPR036760">
    <property type="entry name" value="SspB-like_sf"/>
</dbReference>
<reference evidence="3" key="1">
    <citation type="journal article" date="2019" name="Int. J. Syst. Evol. Microbiol.">
        <title>The Global Catalogue of Microorganisms (GCM) 10K type strain sequencing project: providing services to taxonomists for standard genome sequencing and annotation.</title>
        <authorList>
            <consortium name="The Broad Institute Genomics Platform"/>
            <consortium name="The Broad Institute Genome Sequencing Center for Infectious Disease"/>
            <person name="Wu L."/>
            <person name="Ma J."/>
        </authorList>
    </citation>
    <scope>NUCLEOTIDE SEQUENCE [LARGE SCALE GENOMIC DNA]</scope>
    <source>
        <strain evidence="3">JCM 16916</strain>
    </source>
</reference>
<dbReference type="NCBIfam" id="NF008764">
    <property type="entry name" value="PRK11798.1-4"/>
    <property type="match status" value="1"/>
</dbReference>
<dbReference type="RefSeq" id="WP_344760582.1">
    <property type="nucleotide sequence ID" value="NZ_BAAAZU010000031.1"/>
</dbReference>
<keyword evidence="2" id="KW-0645">Protease</keyword>
<name>A0ABP7MXM9_9GAMM</name>
<evidence type="ECO:0000313" key="3">
    <source>
        <dbReference type="Proteomes" id="UP001501727"/>
    </source>
</evidence>
<evidence type="ECO:0000313" key="2">
    <source>
        <dbReference type="EMBL" id="GAA3932317.1"/>
    </source>
</evidence>